<comment type="caution">
    <text evidence="3">The sequence shown here is derived from an EMBL/GenBank/DDBJ whole genome shotgun (WGS) entry which is preliminary data.</text>
</comment>
<sequence length="1790" mass="200828">MSPVEAKQSFISIAEGLKPTLRETQELPLSVVRFEPNDSFLRYQAVVASKGSALAMAWFSRGDSVIVDFGTHRTGYLSFFLAAQGNVDSPARLRLTFGEVPSDVTEDLYPSKSWITTAWIPYEIITVDDMFTEIYVPRRHAFRYVKIEVMEMSQKFKVGFQDMAVKAVSSAQIDVEPLSDPAISAMDAVGLRTLRDCMQTVFEDGPRRDRRLWLGDLRLQALVNYVTFKNHDLVKRCLYLFAALRSEGRVMACVYERPKPHTGGEYIPDYELLYVVTLLEYVQHSGDMDTGRDLFPLCQEILQRNRAEYIRSGLFTPKPDVWFFIDWHNDLHRTACMQAVFLFAFKAAEKLAGILDLSVHFSETIEELAQGALTFYDAEKGVFVCDGQVSWATQAWMGLARVLTPGDHVRAIQLSVTDPEAVKPNTPYCFHYVLEALHTNGAVEECLRMAKVYFGGMVERGADTYWEAYDEHDSRFSPYDDYHNNSYCHAWSCTISWFLRFDAEVEGNRHRHVSGVRRSDFEEFLEDDERWTEDNLPHKSERGLSRFLKIISAKNTSIDTERPQSVRAPYGAFADIPVTPKPSKSASYQTYLNSRPVRAPSDGNLVFDQIDTISLQTVTKNPVDEPAMVEVQPWAEPLENNQVKEVRRRYSLYSTFGNRLSADSVYSVNEAPVANAFLPGDEDTEFQDLGDDLSIRAMNYPDDMDIQYSKGISGGVDGIILEEEDGLAGSESLQDSGQNSDGANIDDGNASISSDSDPADEDDDDIFVDAMDGHLSPSISSDIQASMKDTEVEPATLLPEDDVKVQQAVVDPLASGADIQRTLSLGKRRSSGAEQFLHYSTDISKSAKRRSAENANSSPTRSKRQSTHDRTTDTLTKRLSGGHYGSAGGLIISTLPNSKRRSMGPAELINSASSPDGFRSFSWERSYGGEQDGSKSDTAGKRRSGYQSRRRSRNIPSNRWSTNLEDLQGLGETFLLMEGLNAAEREQQRAPSPLHSVVNADTKEEELLSHAEEDMPMVESAEKVVEGAQPLGERIPSATVMSPSTHLPAQDVSLSPSHSSQQPSIRTRTPSPNPPPSLGEEAIDDTPFSQSIHEEFSKLHLDVVDSLFLKKIEPTEDKLRPPRSSQPAGQDELVASTELEKAAKVAQLCWSGGHEEFTRGNGIAQYLGQDNEFNRMVLRAYMKYFNFRRLRVDLAFRRLCQKLYFKAESQEIDRILQGFAERYLECNPNCIFGDTDTVHAVSYSLLLLNTDLHVVTGNNKMTRSAFIRNTMHTIMAQRGERNGEQASTLSPESHPKKVHRRRSIRDRKIDDGDPLSRPEDHELHAQLREIYSAIKNEQILQPITNRHNPRISIVHTNSAPEISNWDEDKGKASESESIGRMGALKRGVGSIVKRPMSMINPDTTHDIAPHRRIQSDQSGNPSSRFASRSSSESPYLEPLSRNGRSLDLNPSSTPNLSTDSRPPFHKEGFVVRKHLLEGAGVKAKHREWKECYLVVDQGSLKMFALDTGMREAGNRRSILRSHTASSLTSTGKLSSGMMAGQLMAEIELHHTLSNALPPPGYNRQRPFVFVVQQPNGGVYLFQVPVQSQIKDWVSTCNYWAARSSKEPLAGGVSNMEYGWSTDLDREEGLGLLNAPQPDNKQVYEWRPPVPPTIPSTLSEEEQLAALTEYVHTTGHAMDEHTTLKQRVQSRYPPRHPAHARALQNWENKLQYLLHEFIKYQNYCDIIEKAVALRATETESQKHNVRFSEDVEDKSNSPTSGTSSKARLRLALSTISTIAEDEAIQQIVRQY</sequence>
<feature type="compositionally biased region" description="Low complexity" evidence="1">
    <location>
        <begin position="1418"/>
        <end position="1441"/>
    </location>
</feature>
<accession>A0A261XV48</accession>
<name>A0A261XV48_9FUNG</name>
<dbReference type="GO" id="GO:0003824">
    <property type="term" value="F:catalytic activity"/>
    <property type="evidence" value="ECO:0007669"/>
    <property type="project" value="UniProtKB-ARBA"/>
</dbReference>
<dbReference type="Gene3D" id="1.50.10.10">
    <property type="match status" value="1"/>
</dbReference>
<feature type="compositionally biased region" description="Basic residues" evidence="1">
    <location>
        <begin position="1296"/>
        <end position="1305"/>
    </location>
</feature>
<dbReference type="InterPro" id="IPR041681">
    <property type="entry name" value="PH_9"/>
</dbReference>
<evidence type="ECO:0000313" key="4">
    <source>
        <dbReference type="Proteomes" id="UP000242875"/>
    </source>
</evidence>
<dbReference type="InterPro" id="IPR035396">
    <property type="entry name" value="Bac_rhamnosid6H"/>
</dbReference>
<dbReference type="PANTHER" id="PTHR34987">
    <property type="entry name" value="C, PUTATIVE (AFU_ORTHOLOGUE AFUA_3G02880)-RELATED"/>
    <property type="match status" value="1"/>
</dbReference>
<protein>
    <recommendedName>
        <fullName evidence="2">SEC7 domain-containing protein</fullName>
    </recommendedName>
</protein>
<feature type="compositionally biased region" description="Basic residues" evidence="1">
    <location>
        <begin position="941"/>
        <end position="953"/>
    </location>
</feature>
<dbReference type="SUPFAM" id="SSF50729">
    <property type="entry name" value="PH domain-like"/>
    <property type="match status" value="1"/>
</dbReference>
<feature type="domain" description="SEC7" evidence="2">
    <location>
        <begin position="1120"/>
        <end position="1337"/>
    </location>
</feature>
<feature type="region of interest" description="Disordered" evidence="1">
    <location>
        <begin position="1737"/>
        <end position="1764"/>
    </location>
</feature>
<proteinExistence type="predicted"/>
<dbReference type="OrthoDB" id="2157641at2759"/>
<organism evidence="3 4">
    <name type="scientific">Bifiguratus adelaidae</name>
    <dbReference type="NCBI Taxonomy" id="1938954"/>
    <lineage>
        <taxon>Eukaryota</taxon>
        <taxon>Fungi</taxon>
        <taxon>Fungi incertae sedis</taxon>
        <taxon>Mucoromycota</taxon>
        <taxon>Mucoromycotina</taxon>
        <taxon>Endogonomycetes</taxon>
        <taxon>Endogonales</taxon>
        <taxon>Endogonales incertae sedis</taxon>
        <taxon>Bifiguratus</taxon>
    </lineage>
</organism>
<feature type="compositionally biased region" description="Low complexity" evidence="1">
    <location>
        <begin position="1053"/>
        <end position="1070"/>
    </location>
</feature>
<dbReference type="Proteomes" id="UP000242875">
    <property type="component" value="Unassembled WGS sequence"/>
</dbReference>
<feature type="compositionally biased region" description="Polar residues" evidence="1">
    <location>
        <begin position="1755"/>
        <end position="1764"/>
    </location>
</feature>
<dbReference type="GO" id="GO:0005085">
    <property type="term" value="F:guanyl-nucleotide exchange factor activity"/>
    <property type="evidence" value="ECO:0007669"/>
    <property type="project" value="InterPro"/>
</dbReference>
<gene>
    <name evidence="3" type="ORF">BZG36_05033</name>
</gene>
<evidence type="ECO:0000259" key="2">
    <source>
        <dbReference type="PROSITE" id="PS50190"/>
    </source>
</evidence>
<dbReference type="InterPro" id="IPR023394">
    <property type="entry name" value="Sec7_C_sf"/>
</dbReference>
<dbReference type="Pfam" id="PF01369">
    <property type="entry name" value="Sec7"/>
    <property type="match status" value="1"/>
</dbReference>
<dbReference type="Pfam" id="PF15410">
    <property type="entry name" value="PH_9"/>
    <property type="match status" value="1"/>
</dbReference>
<dbReference type="GO" id="GO:0005975">
    <property type="term" value="P:carbohydrate metabolic process"/>
    <property type="evidence" value="ECO:0007669"/>
    <property type="project" value="InterPro"/>
</dbReference>
<feature type="compositionally biased region" description="Polar residues" evidence="1">
    <location>
        <begin position="1448"/>
        <end position="1460"/>
    </location>
</feature>
<dbReference type="InterPro" id="IPR011993">
    <property type="entry name" value="PH-like_dom_sf"/>
</dbReference>
<dbReference type="InterPro" id="IPR049164">
    <property type="entry name" value="Glyco_hydro_78_N"/>
</dbReference>
<feature type="compositionally biased region" description="Basic and acidic residues" evidence="1">
    <location>
        <begin position="1737"/>
        <end position="1754"/>
    </location>
</feature>
<dbReference type="EMBL" id="MVBO01000172">
    <property type="protein sequence ID" value="OZJ02255.1"/>
    <property type="molecule type" value="Genomic_DNA"/>
</dbReference>
<dbReference type="Gene3D" id="1.10.1000.11">
    <property type="entry name" value="Arf Nucleotide-binding Site Opener,domain 2"/>
    <property type="match status" value="1"/>
</dbReference>
<feature type="region of interest" description="Disordered" evidence="1">
    <location>
        <begin position="839"/>
        <end position="961"/>
    </location>
</feature>
<dbReference type="CDD" id="cd00171">
    <property type="entry name" value="Sec7"/>
    <property type="match status" value="1"/>
</dbReference>
<dbReference type="SUPFAM" id="SSF48425">
    <property type="entry name" value="Sec7 domain"/>
    <property type="match status" value="1"/>
</dbReference>
<feature type="region of interest" description="Disordered" evidence="1">
    <location>
        <begin position="1036"/>
        <end position="1084"/>
    </location>
</feature>
<keyword evidence="4" id="KW-1185">Reference proteome</keyword>
<dbReference type="InterPro" id="IPR012341">
    <property type="entry name" value="6hp_glycosidase-like_sf"/>
</dbReference>
<dbReference type="Pfam" id="PF17389">
    <property type="entry name" value="Bac_rhamnosid6H"/>
    <property type="match status" value="1"/>
</dbReference>
<feature type="region of interest" description="Disordered" evidence="1">
    <location>
        <begin position="1361"/>
        <end position="1464"/>
    </location>
</feature>
<dbReference type="Pfam" id="PF21104">
    <property type="entry name" value="Glyco_hydro_78_N"/>
    <property type="match status" value="1"/>
</dbReference>
<dbReference type="PROSITE" id="PS50190">
    <property type="entry name" value="SEC7"/>
    <property type="match status" value="1"/>
</dbReference>
<dbReference type="InterPro" id="IPR035999">
    <property type="entry name" value="Sec7_dom_sf"/>
</dbReference>
<dbReference type="SMART" id="SM00222">
    <property type="entry name" value="Sec7"/>
    <property type="match status" value="1"/>
</dbReference>
<dbReference type="PANTHER" id="PTHR34987:SF4">
    <property type="entry name" value="ALPHA-L-RHAMNOSIDASE C-TERMINAL DOMAIN-CONTAINING PROTEIN"/>
    <property type="match status" value="1"/>
</dbReference>
<feature type="compositionally biased region" description="Basic and acidic residues" evidence="1">
    <location>
        <begin position="866"/>
        <end position="876"/>
    </location>
</feature>
<dbReference type="GO" id="GO:0032012">
    <property type="term" value="P:regulation of ARF protein signal transduction"/>
    <property type="evidence" value="ECO:0007669"/>
    <property type="project" value="InterPro"/>
</dbReference>
<dbReference type="InterPro" id="IPR000904">
    <property type="entry name" value="Sec7_dom"/>
</dbReference>
<feature type="compositionally biased region" description="Acidic residues" evidence="1">
    <location>
        <begin position="757"/>
        <end position="767"/>
    </location>
</feature>
<dbReference type="InterPro" id="IPR008928">
    <property type="entry name" value="6-hairpin_glycosidase_sf"/>
</dbReference>
<evidence type="ECO:0000256" key="1">
    <source>
        <dbReference type="SAM" id="MobiDB-lite"/>
    </source>
</evidence>
<feature type="region of interest" description="Disordered" evidence="1">
    <location>
        <begin position="727"/>
        <end position="788"/>
    </location>
</feature>
<dbReference type="SUPFAM" id="SSF48208">
    <property type="entry name" value="Six-hairpin glycosidases"/>
    <property type="match status" value="1"/>
</dbReference>
<feature type="compositionally biased region" description="Polar residues" evidence="1">
    <location>
        <begin position="731"/>
        <end position="742"/>
    </location>
</feature>
<feature type="region of interest" description="Disordered" evidence="1">
    <location>
        <begin position="1279"/>
        <end position="1319"/>
    </location>
</feature>
<reference evidence="3 4" key="1">
    <citation type="journal article" date="2017" name="Mycologia">
        <title>Bifiguratus adelaidae, gen. et sp. nov., a new member of Mucoromycotina in endophytic and soil-dwelling habitats.</title>
        <authorList>
            <person name="Torres-Cruz T.J."/>
            <person name="Billingsley Tobias T.L."/>
            <person name="Almatruk M."/>
            <person name="Hesse C."/>
            <person name="Kuske C.R."/>
            <person name="Desiro A."/>
            <person name="Benucci G.M."/>
            <person name="Bonito G."/>
            <person name="Stajich J.E."/>
            <person name="Dunlap C."/>
            <person name="Arnold A.E."/>
            <person name="Porras-Alfaro A."/>
        </authorList>
    </citation>
    <scope>NUCLEOTIDE SEQUENCE [LARGE SCALE GENOMIC DNA]</scope>
    <source>
        <strain evidence="3 4">AZ0501</strain>
    </source>
</reference>
<feature type="compositionally biased region" description="Basic and acidic residues" evidence="1">
    <location>
        <begin position="1306"/>
        <end position="1319"/>
    </location>
</feature>
<evidence type="ECO:0000313" key="3">
    <source>
        <dbReference type="EMBL" id="OZJ02255.1"/>
    </source>
</evidence>
<dbReference type="Gene3D" id="2.30.29.30">
    <property type="entry name" value="Pleckstrin-homology domain (PH domain)/Phosphotyrosine-binding domain (PTB)"/>
    <property type="match status" value="1"/>
</dbReference>